<accession>A0ACD4ZNP1</accession>
<name>A0ACD4ZNP1_9ACTN</name>
<protein>
    <submittedName>
        <fullName evidence="1">Uncharacterized protein</fullName>
    </submittedName>
</protein>
<reference evidence="1" key="1">
    <citation type="submission" date="2022-10" db="EMBL/GenBank/DDBJ databases">
        <title>The complete genomes of actinobacterial strains from the NBC collection.</title>
        <authorList>
            <person name="Joergensen T.S."/>
            <person name="Alvarez Arevalo M."/>
            <person name="Sterndorff E.B."/>
            <person name="Faurdal D."/>
            <person name="Vuksanovic O."/>
            <person name="Mourched A.-S."/>
            <person name="Charusanti P."/>
            <person name="Shaw S."/>
            <person name="Blin K."/>
            <person name="Weber T."/>
        </authorList>
    </citation>
    <scope>NUCLEOTIDE SEQUENCE</scope>
    <source>
        <strain evidence="1">NBC 01771</strain>
    </source>
</reference>
<proteinExistence type="predicted"/>
<evidence type="ECO:0000313" key="2">
    <source>
        <dbReference type="Proteomes" id="UP001348369"/>
    </source>
</evidence>
<organism evidence="1 2">
    <name type="scientific">Streptomyces scopuliridis</name>
    <dbReference type="NCBI Taxonomy" id="452529"/>
    <lineage>
        <taxon>Bacteria</taxon>
        <taxon>Bacillati</taxon>
        <taxon>Actinomycetota</taxon>
        <taxon>Actinomycetes</taxon>
        <taxon>Kitasatosporales</taxon>
        <taxon>Streptomycetaceae</taxon>
        <taxon>Streptomyces</taxon>
    </lineage>
</organism>
<dbReference type="Proteomes" id="UP001348369">
    <property type="component" value="Chromosome"/>
</dbReference>
<dbReference type="EMBL" id="CP109109">
    <property type="protein sequence ID" value="WSC00098.1"/>
    <property type="molecule type" value="Genomic_DNA"/>
</dbReference>
<keyword evidence="2" id="KW-1185">Reference proteome</keyword>
<evidence type="ECO:0000313" key="1">
    <source>
        <dbReference type="EMBL" id="WSC00098.1"/>
    </source>
</evidence>
<sequence length="238" mass="25375">MKPSEVPQLLAEIALADPRVRRTNEIEQAAQTRMWAGILADVPYDYAVRAVQTHYAKSTWPILPADIATQWAATVRDRMRRDIDPTPIGVDPDDAEAYRHALAAHRRAVATGQQPVVEHQALAAGPEAAEVEARMAKLGDYLTTEARDALAAYRPAAAARTSAIRAGHPDALSVDCPVESCRAYVGRPCTRPGRGGARHTLTAGAHPSRTEAATTAMKPTPVVPAPAGAWPTKNGTAA</sequence>
<gene>
    <name evidence="1" type="ORF">OG835_25940</name>
</gene>